<dbReference type="PANTHER" id="PTHR12616">
    <property type="entry name" value="VACUOLAR PROTEIN SORTING VPS41"/>
    <property type="match status" value="1"/>
</dbReference>
<sequence length="1162" mass="136940">MSTDDENENKSHYVFELRSSKLKNQNQKGNNNEDSSLKEKNKKKEKDQKSQSKPLIKETKEEQFLNNEEKNQNEFTSEIDLTLEKKEKEHEEEKEKEKKQEKEKEKKQEKEKEKKQEREKEKEKEREREKEEKKIKSKLSSESEESGETEEETEEEEEEEEEEPQFAYRRLGNELKTTLQDLYGSAFRMTNKILLVGTQDGVITVFDFTGTIVQQHELHEMIINQISLDTSKEIMATCSNDCSVIIYGLIDNEKRIFEFKSPVLHVSIDPYYNDNTRQFVVGLKDGSVFLTSKKLFGRKDTLLEKTETPVYGVSWRENTIIWINSKGITLYNTTIGEKSQTIKIRSSVPKDLFYKSSIYWLSNDQLLIAYSNIIIHLRIENGRNLKKIKTYQFKYIISGIAEFKDRLIFLTMNDQAYKLVVEKKKISNKKSQKTISESNNNNEKKGDDDNNNNNNTNQEQKQKLKPKPKFVEITKWIKRKKPKKKQPDLRLFSKPPLKQTFMETVGIPRFEEYSCLDYSLDCTSSKIYIFSPNQIIQGRERVLDDRIKWFLSKGQLRKAFVIAVHSSKNSKKFKKEKLGRDLMKYYIEKNMYIEAAQDIKLICGNDPNLWKQTLEHFIKLKKLSLVKDKIPTENIDLPQDIYEKILFEVADLGNWMSFQELISDWPENIYDHEKIISYLQMKLSKLSDNKLNEDGIDLTMENDQQNIKEKNDNDDDDDNNDKDNDNDNENENENENKEKQENIQNQKKGEDEQTLLAQSLLRLFLIYQKHYESLKLMLEFKIGDPFGLIENNRLYQLVGEFSYLLLKFDCERAIEFFIQNHKSIPTEIIITNLQSEKNNPNNKETAKRFIYKYLDQLHTSHTGTSHEYHTLLMKYYAKNYEEEKLIYLLKISQTILPEKALEICNKYNFYPGMVELSQRIGDTPKALDIILSKIGDLKRAINFTQKENDSELWDQLIQFCLKDENSLSQLLDHLTVLEIDIIPIINKIPKGMKILGLKQKIMKILHESKLQIELNQVTKEIIKRDYSDLMLIFDDNRSHGLRVSKNRECIICGLNADENNRDYYAFFCGHCFHQDCLEKSIGEETKSKKNSNYKIEKNDYEDDDDKDSSIEKTIIFGGRQNSPKKNIKKKKKKLLKKNKDFESDSIYCVICESRKKKHNGKK</sequence>
<name>A0ABQ8Y430_9EUKA</name>
<evidence type="ECO:0000313" key="6">
    <source>
        <dbReference type="EMBL" id="KAJ6238938.1"/>
    </source>
</evidence>
<evidence type="ECO:0000256" key="2">
    <source>
        <dbReference type="ARBA" id="ARBA00022927"/>
    </source>
</evidence>
<feature type="compositionally biased region" description="Basic and acidic residues" evidence="4">
    <location>
        <begin position="8"/>
        <end position="19"/>
    </location>
</feature>
<proteinExistence type="predicted"/>
<feature type="compositionally biased region" description="Basic and acidic residues" evidence="4">
    <location>
        <begin position="35"/>
        <end position="72"/>
    </location>
</feature>
<dbReference type="InterPro" id="IPR000547">
    <property type="entry name" value="Clathrin_H-chain/VPS_repeat"/>
</dbReference>
<comment type="caution">
    <text evidence="6">The sequence shown here is derived from an EMBL/GenBank/DDBJ whole genome shotgun (WGS) entry which is preliminary data.</text>
</comment>
<dbReference type="SMART" id="SM00320">
    <property type="entry name" value="WD40"/>
    <property type="match status" value="3"/>
</dbReference>
<feature type="domain" description="Vps41 beta-propeller" evidence="5">
    <location>
        <begin position="168"/>
        <end position="448"/>
    </location>
</feature>
<dbReference type="InterPro" id="IPR013083">
    <property type="entry name" value="Znf_RING/FYVE/PHD"/>
</dbReference>
<organism evidence="6 7">
    <name type="scientific">Anaeramoeba flamelloides</name>
    <dbReference type="NCBI Taxonomy" id="1746091"/>
    <lineage>
        <taxon>Eukaryota</taxon>
        <taxon>Metamonada</taxon>
        <taxon>Anaeramoebidae</taxon>
        <taxon>Anaeramoeba</taxon>
    </lineage>
</organism>
<evidence type="ECO:0000256" key="1">
    <source>
        <dbReference type="ARBA" id="ARBA00022448"/>
    </source>
</evidence>
<feature type="compositionally biased region" description="Acidic residues" evidence="4">
    <location>
        <begin position="142"/>
        <end position="164"/>
    </location>
</feature>
<dbReference type="SUPFAM" id="SSF57850">
    <property type="entry name" value="RING/U-box"/>
    <property type="match status" value="1"/>
</dbReference>
<feature type="region of interest" description="Disordered" evidence="4">
    <location>
        <begin position="1"/>
        <end position="167"/>
    </location>
</feature>
<dbReference type="Pfam" id="PF23411">
    <property type="entry name" value="Beta-prop_Vps41"/>
    <property type="match status" value="1"/>
</dbReference>
<gene>
    <name evidence="6" type="ORF">M0813_25521</name>
</gene>
<dbReference type="InterPro" id="IPR036322">
    <property type="entry name" value="WD40_repeat_dom_sf"/>
</dbReference>
<dbReference type="InterPro" id="IPR015943">
    <property type="entry name" value="WD40/YVTN_repeat-like_dom_sf"/>
</dbReference>
<evidence type="ECO:0000256" key="3">
    <source>
        <dbReference type="PROSITE-ProRule" id="PRU01006"/>
    </source>
</evidence>
<dbReference type="Gene3D" id="3.30.40.10">
    <property type="entry name" value="Zinc/RING finger domain, C3HC4 (zinc finger)"/>
    <property type="match status" value="1"/>
</dbReference>
<dbReference type="PROSITE" id="PS50236">
    <property type="entry name" value="CHCR"/>
    <property type="match status" value="1"/>
</dbReference>
<feature type="repeat" description="CHCR" evidence="3">
    <location>
        <begin position="817"/>
        <end position="969"/>
    </location>
</feature>
<dbReference type="EMBL" id="JAOAOG010000231">
    <property type="protein sequence ID" value="KAJ6238938.1"/>
    <property type="molecule type" value="Genomic_DNA"/>
</dbReference>
<evidence type="ECO:0000259" key="5">
    <source>
        <dbReference type="Pfam" id="PF23411"/>
    </source>
</evidence>
<reference evidence="6" key="1">
    <citation type="submission" date="2022-08" db="EMBL/GenBank/DDBJ databases">
        <title>Novel sulfate-reducing endosymbionts in the free-living metamonad Anaeramoeba.</title>
        <authorList>
            <person name="Jerlstrom-Hultqvist J."/>
            <person name="Cepicka I."/>
            <person name="Gallot-Lavallee L."/>
            <person name="Salas-Leiva D."/>
            <person name="Curtis B.A."/>
            <person name="Zahonova K."/>
            <person name="Pipaliya S."/>
            <person name="Dacks J."/>
            <person name="Roger A.J."/>
        </authorList>
    </citation>
    <scope>NUCLEOTIDE SEQUENCE</scope>
    <source>
        <strain evidence="6">Schooner1</strain>
    </source>
</reference>
<dbReference type="SUPFAM" id="SSF50978">
    <property type="entry name" value="WD40 repeat-like"/>
    <property type="match status" value="1"/>
</dbReference>
<feature type="region of interest" description="Disordered" evidence="4">
    <location>
        <begin position="430"/>
        <end position="466"/>
    </location>
</feature>
<feature type="region of interest" description="Disordered" evidence="4">
    <location>
        <begin position="700"/>
        <end position="750"/>
    </location>
</feature>
<feature type="compositionally biased region" description="Low complexity" evidence="4">
    <location>
        <begin position="23"/>
        <end position="34"/>
    </location>
</feature>
<dbReference type="SMART" id="SM00299">
    <property type="entry name" value="CLH"/>
    <property type="match status" value="1"/>
</dbReference>
<keyword evidence="1" id="KW-0813">Transport</keyword>
<keyword evidence="2" id="KW-0653">Protein transport</keyword>
<dbReference type="PANTHER" id="PTHR12616:SF1">
    <property type="entry name" value="VACUOLAR PROTEIN SORTING-ASSOCIATED PROTEIN 41 HOMOLOG"/>
    <property type="match status" value="1"/>
</dbReference>
<dbReference type="Proteomes" id="UP001150062">
    <property type="component" value="Unassembled WGS sequence"/>
</dbReference>
<dbReference type="Gene3D" id="2.130.10.10">
    <property type="entry name" value="YVTN repeat-like/Quinoprotein amine dehydrogenase"/>
    <property type="match status" value="1"/>
</dbReference>
<dbReference type="InterPro" id="IPR001680">
    <property type="entry name" value="WD40_rpt"/>
</dbReference>
<accession>A0ABQ8Y430</accession>
<evidence type="ECO:0000256" key="4">
    <source>
        <dbReference type="SAM" id="MobiDB-lite"/>
    </source>
</evidence>
<feature type="compositionally biased region" description="Basic and acidic residues" evidence="4">
    <location>
        <begin position="82"/>
        <end position="134"/>
    </location>
</feature>
<evidence type="ECO:0000313" key="7">
    <source>
        <dbReference type="Proteomes" id="UP001150062"/>
    </source>
</evidence>
<keyword evidence="7" id="KW-1185">Reference proteome</keyword>
<dbReference type="Pfam" id="PF23556">
    <property type="entry name" value="TPR_Vps41"/>
    <property type="match status" value="2"/>
</dbReference>
<feature type="compositionally biased region" description="Acidic residues" evidence="4">
    <location>
        <begin position="712"/>
        <end position="733"/>
    </location>
</feature>
<dbReference type="InterPro" id="IPR057780">
    <property type="entry name" value="Beta-prop_Vps41"/>
</dbReference>
<dbReference type="InterPro" id="IPR045111">
    <property type="entry name" value="Vps41/Vps8"/>
</dbReference>
<protein>
    <submittedName>
        <fullName evidence="6">Vacuolar protein sorting-associated protein</fullName>
    </submittedName>
</protein>
<feature type="compositionally biased region" description="Basic and acidic residues" evidence="4">
    <location>
        <begin position="734"/>
        <end position="750"/>
    </location>
</feature>